<accession>M2R7P3</accession>
<dbReference type="InterPro" id="IPR008978">
    <property type="entry name" value="HSP20-like_chaperone"/>
</dbReference>
<evidence type="ECO:0000313" key="3">
    <source>
        <dbReference type="Proteomes" id="UP000016930"/>
    </source>
</evidence>
<dbReference type="AlphaFoldDB" id="M2R7P3"/>
<dbReference type="Gene3D" id="2.60.40.790">
    <property type="match status" value="1"/>
</dbReference>
<feature type="compositionally biased region" description="Polar residues" evidence="1">
    <location>
        <begin position="376"/>
        <end position="393"/>
    </location>
</feature>
<sequence length="501" mass="53192">MSNQFQQNFVDYSNPTTPRVYTTTWDAEPIHQQQLHEQIPTPTLPQHPLQELQHQLPSPLDEHGFRLPQLDQHQQHQPYQHVPSYAPPHAHAFPTPALQPPGRAHIGMPAAPQGVPSHFRFDNTTQEDFASTHASAVARDERRVERRRGRAATSASASASPGAQTHPVSASARVRAHPYQRPQSVQAGARPRPAASVRTRRTSEMHEAPRAPEADATMAATREGPRTMWAGAAMTASAGASAGAARASGLQGLQGAQGVSSGLTVGCPAAGTWSTRVFSELAGAGVGAGSVGPGAGEGVGAEVPGRGTPAAARYAVGRVCAVIPSDVRFSSVSVSSPTSAGPPGSAHASPQAGTGAEAQVQPQQQEQEHAQLGSDGHSTPQTPTQAIPQDVSRQPQPQPQAQAQAQPRHFTLRADTLYDPIAGMFVAALDLPGVRRADVRLSLRRCPLTRARVLVVAGVRRPTIPAQRHATRECKYGECMRALLVPPHTQVSRPLFRRAAR</sequence>
<dbReference type="OrthoDB" id="1431247at2759"/>
<evidence type="ECO:0008006" key="4">
    <source>
        <dbReference type="Google" id="ProtNLM"/>
    </source>
</evidence>
<reference evidence="2 3" key="1">
    <citation type="journal article" date="2012" name="Proc. Natl. Acad. Sci. U.S.A.">
        <title>Comparative genomics of Ceriporiopsis subvermispora and Phanerochaete chrysosporium provide insight into selective ligninolysis.</title>
        <authorList>
            <person name="Fernandez-Fueyo E."/>
            <person name="Ruiz-Duenas F.J."/>
            <person name="Ferreira P."/>
            <person name="Floudas D."/>
            <person name="Hibbett D.S."/>
            <person name="Canessa P."/>
            <person name="Larrondo L.F."/>
            <person name="James T.Y."/>
            <person name="Seelenfreund D."/>
            <person name="Lobos S."/>
            <person name="Polanco R."/>
            <person name="Tello M."/>
            <person name="Honda Y."/>
            <person name="Watanabe T."/>
            <person name="Watanabe T."/>
            <person name="Ryu J.S."/>
            <person name="Kubicek C.P."/>
            <person name="Schmoll M."/>
            <person name="Gaskell J."/>
            <person name="Hammel K.E."/>
            <person name="St John F.J."/>
            <person name="Vanden Wymelenberg A."/>
            <person name="Sabat G."/>
            <person name="Splinter BonDurant S."/>
            <person name="Syed K."/>
            <person name="Yadav J.S."/>
            <person name="Doddapaneni H."/>
            <person name="Subramanian V."/>
            <person name="Lavin J.L."/>
            <person name="Oguiza J.A."/>
            <person name="Perez G."/>
            <person name="Pisabarro A.G."/>
            <person name="Ramirez L."/>
            <person name="Santoyo F."/>
            <person name="Master E."/>
            <person name="Coutinho P.M."/>
            <person name="Henrissat B."/>
            <person name="Lombard V."/>
            <person name="Magnuson J.K."/>
            <person name="Kuees U."/>
            <person name="Hori C."/>
            <person name="Igarashi K."/>
            <person name="Samejima M."/>
            <person name="Held B.W."/>
            <person name="Barry K.W."/>
            <person name="LaButti K.M."/>
            <person name="Lapidus A."/>
            <person name="Lindquist E.A."/>
            <person name="Lucas S.M."/>
            <person name="Riley R."/>
            <person name="Salamov A.A."/>
            <person name="Hoffmeister D."/>
            <person name="Schwenk D."/>
            <person name="Hadar Y."/>
            <person name="Yarden O."/>
            <person name="de Vries R.P."/>
            <person name="Wiebenga A."/>
            <person name="Stenlid J."/>
            <person name="Eastwood D."/>
            <person name="Grigoriev I.V."/>
            <person name="Berka R.M."/>
            <person name="Blanchette R.A."/>
            <person name="Kersten P."/>
            <person name="Martinez A.T."/>
            <person name="Vicuna R."/>
            <person name="Cullen D."/>
        </authorList>
    </citation>
    <scope>NUCLEOTIDE SEQUENCE [LARGE SCALE GENOMIC DNA]</scope>
    <source>
        <strain evidence="2 3">B</strain>
    </source>
</reference>
<dbReference type="EMBL" id="KB445802">
    <property type="protein sequence ID" value="EMD34716.1"/>
    <property type="molecule type" value="Genomic_DNA"/>
</dbReference>
<feature type="compositionally biased region" description="Basic and acidic residues" evidence="1">
    <location>
        <begin position="201"/>
        <end position="213"/>
    </location>
</feature>
<dbReference type="STRING" id="914234.M2R7P3"/>
<feature type="region of interest" description="Disordered" evidence="1">
    <location>
        <begin position="331"/>
        <end position="408"/>
    </location>
</feature>
<dbReference type="Proteomes" id="UP000016930">
    <property type="component" value="Unassembled WGS sequence"/>
</dbReference>
<dbReference type="CDD" id="cd06464">
    <property type="entry name" value="ACD_sHsps-like"/>
    <property type="match status" value="1"/>
</dbReference>
<evidence type="ECO:0000256" key="1">
    <source>
        <dbReference type="SAM" id="MobiDB-lite"/>
    </source>
</evidence>
<dbReference type="HOGENOM" id="CLU_544000_0_0_1"/>
<feature type="region of interest" description="Disordered" evidence="1">
    <location>
        <begin position="92"/>
        <end position="218"/>
    </location>
</feature>
<feature type="compositionally biased region" description="Low complexity" evidence="1">
    <location>
        <begin position="331"/>
        <end position="365"/>
    </location>
</feature>
<feature type="compositionally biased region" description="Polar residues" evidence="1">
    <location>
        <begin position="122"/>
        <end position="133"/>
    </location>
</feature>
<name>M2R7P3_CERS8</name>
<organism evidence="2 3">
    <name type="scientific">Ceriporiopsis subvermispora (strain B)</name>
    <name type="common">White-rot fungus</name>
    <name type="synonym">Gelatoporia subvermispora</name>
    <dbReference type="NCBI Taxonomy" id="914234"/>
    <lineage>
        <taxon>Eukaryota</taxon>
        <taxon>Fungi</taxon>
        <taxon>Dikarya</taxon>
        <taxon>Basidiomycota</taxon>
        <taxon>Agaricomycotina</taxon>
        <taxon>Agaricomycetes</taxon>
        <taxon>Polyporales</taxon>
        <taxon>Gelatoporiaceae</taxon>
        <taxon>Gelatoporia</taxon>
    </lineage>
</organism>
<proteinExistence type="predicted"/>
<keyword evidence="3" id="KW-1185">Reference proteome</keyword>
<feature type="compositionally biased region" description="Low complexity" evidence="1">
    <location>
        <begin position="151"/>
        <end position="163"/>
    </location>
</feature>
<gene>
    <name evidence="2" type="ORF">CERSUDRAFT_97298</name>
</gene>
<protein>
    <recommendedName>
        <fullName evidence="4">SHSP domain-containing protein</fullName>
    </recommendedName>
</protein>
<evidence type="ECO:0000313" key="2">
    <source>
        <dbReference type="EMBL" id="EMD34716.1"/>
    </source>
</evidence>